<dbReference type="CDD" id="cd09134">
    <property type="entry name" value="PLDc_PSS_G_neg_1"/>
    <property type="match status" value="1"/>
</dbReference>
<comment type="similarity">
    <text evidence="1">Belongs to the CDP-alcohol phosphatidyltransferase class-II family.</text>
</comment>
<dbReference type="Pfam" id="PF13091">
    <property type="entry name" value="PLDc_2"/>
    <property type="match status" value="2"/>
</dbReference>
<evidence type="ECO:0000256" key="5">
    <source>
        <dbReference type="ARBA" id="ARBA00023098"/>
    </source>
</evidence>
<dbReference type="AlphaFoldDB" id="A0A167GTM0"/>
<dbReference type="GO" id="GO:0005829">
    <property type="term" value="C:cytosol"/>
    <property type="evidence" value="ECO:0007669"/>
    <property type="project" value="TreeGrafter"/>
</dbReference>
<gene>
    <name evidence="9" type="ORF">N476_00245</name>
</gene>
<dbReference type="GO" id="GO:0032049">
    <property type="term" value="P:cardiolipin biosynthetic process"/>
    <property type="evidence" value="ECO:0007669"/>
    <property type="project" value="InterPro"/>
</dbReference>
<dbReference type="InterPro" id="IPR025202">
    <property type="entry name" value="PLD-like_dom"/>
</dbReference>
<reference evidence="9 10" key="1">
    <citation type="submission" date="2013-07" db="EMBL/GenBank/DDBJ databases">
        <title>Comparative Genomic and Metabolomic Analysis of Twelve Strains of Pseudoalteromonas luteoviolacea.</title>
        <authorList>
            <person name="Vynne N.G."/>
            <person name="Mansson M."/>
            <person name="Gram L."/>
        </authorList>
    </citation>
    <scope>NUCLEOTIDE SEQUENCE [LARGE SCALE GENOMIC DNA]</scope>
    <source>
        <strain evidence="9 10">H33</strain>
    </source>
</reference>
<sequence length="469" mass="53625">MTFLFFFVMFEGIFFATKLSVAQDLKVNMAFWQDNAGFALEASSCKVLTDAKHYHSELLSLIGKAKKRIYIAALYLQDDTAGQGVLSALHNASLSNPDLEIKILVDFHRAQRGLIGEAKSEGNARLYCDYLEQFNSNVKVYGVPVKAKELFGVLHLKGFVIDDTVLYSGASINDVYLHQEERYRLDRYFLLDNAKLADSFTAFIEKHLLNSEAVPRIDRRPLKPFSEIKLAQKKLMRSLKKANYDMSGASESNSLNVRAFLGFGRRTNKLNRLIKTLFDTTEQELILYTPYFNFPAPLLRSLRRLLKQGKSVTIVVGDKTANDFYISPDKPFSRIGALPYLYERILHKFLKSQKRYIEQGLLNVYLWKDGDNSFHLKGINQDNQVHLMTGHNLNPRAWGLDIENGILIEDRDQELKSFIDAEKQSILSQCRKLSGPDDIETLQDYPAPVQKILGQAKRVKVDFIIKKFI</sequence>
<evidence type="ECO:0000256" key="7">
    <source>
        <dbReference type="ARBA" id="ARBA00023264"/>
    </source>
</evidence>
<keyword evidence="7" id="KW-1208">Phospholipid metabolism</keyword>
<keyword evidence="4" id="KW-0677">Repeat</keyword>
<evidence type="ECO:0000256" key="2">
    <source>
        <dbReference type="ARBA" id="ARBA00022516"/>
    </source>
</evidence>
<keyword evidence="3" id="KW-0808">Transferase</keyword>
<dbReference type="PANTHER" id="PTHR12586">
    <property type="entry name" value="CDP-DIACYLGLYCEROL--SERINE O-PHOSPHATIDYLTRANSFERASE"/>
    <property type="match status" value="1"/>
</dbReference>
<keyword evidence="6" id="KW-0594">Phospholipid biosynthesis</keyword>
<evidence type="ECO:0000256" key="4">
    <source>
        <dbReference type="ARBA" id="ARBA00022737"/>
    </source>
</evidence>
<dbReference type="Proteomes" id="UP000076503">
    <property type="component" value="Unassembled WGS sequence"/>
</dbReference>
<feature type="domain" description="PLD phosphodiesterase" evidence="8">
    <location>
        <begin position="150"/>
        <end position="176"/>
    </location>
</feature>
<dbReference type="PROSITE" id="PS50035">
    <property type="entry name" value="PLD"/>
    <property type="match status" value="1"/>
</dbReference>
<evidence type="ECO:0000256" key="1">
    <source>
        <dbReference type="ARBA" id="ARBA00010682"/>
    </source>
</evidence>
<dbReference type="GO" id="GO:0003882">
    <property type="term" value="F:CDP-diacylglycerol-serine O-phosphatidyltransferase activity"/>
    <property type="evidence" value="ECO:0007669"/>
    <property type="project" value="TreeGrafter"/>
</dbReference>
<keyword evidence="5" id="KW-0443">Lipid metabolism</keyword>
<comment type="caution">
    <text evidence="9">The sequence shown here is derived from an EMBL/GenBank/DDBJ whole genome shotgun (WGS) entry which is preliminary data.</text>
</comment>
<evidence type="ECO:0000313" key="10">
    <source>
        <dbReference type="Proteomes" id="UP000076503"/>
    </source>
</evidence>
<dbReference type="SUPFAM" id="SSF56024">
    <property type="entry name" value="Phospholipase D/nuclease"/>
    <property type="match status" value="2"/>
</dbReference>
<evidence type="ECO:0000313" key="9">
    <source>
        <dbReference type="EMBL" id="KZN56538.1"/>
    </source>
</evidence>
<dbReference type="InterPro" id="IPR001736">
    <property type="entry name" value="PLipase_D/transphosphatidylase"/>
</dbReference>
<evidence type="ECO:0000256" key="6">
    <source>
        <dbReference type="ARBA" id="ARBA00023209"/>
    </source>
</evidence>
<accession>A0A167GTM0</accession>
<protein>
    <recommendedName>
        <fullName evidence="8">PLD phosphodiesterase domain-containing protein</fullName>
    </recommendedName>
</protein>
<organism evidence="9 10">
    <name type="scientific">Pseudoalteromonas luteoviolacea H33</name>
    <dbReference type="NCBI Taxonomy" id="1365251"/>
    <lineage>
        <taxon>Bacteria</taxon>
        <taxon>Pseudomonadati</taxon>
        <taxon>Pseudomonadota</taxon>
        <taxon>Gammaproteobacteria</taxon>
        <taxon>Alteromonadales</taxon>
        <taxon>Pseudoalteromonadaceae</taxon>
        <taxon>Pseudoalteromonas</taxon>
    </lineage>
</organism>
<name>A0A167GTM0_9GAMM</name>
<dbReference type="NCBIfam" id="NF006946">
    <property type="entry name" value="PRK09428.1"/>
    <property type="match status" value="1"/>
</dbReference>
<dbReference type="GO" id="GO:0008444">
    <property type="term" value="F:CDP-diacylglycerol-glycerol-3-phosphate 3-phosphatidyltransferase activity"/>
    <property type="evidence" value="ECO:0007669"/>
    <property type="project" value="InterPro"/>
</dbReference>
<evidence type="ECO:0000259" key="8">
    <source>
        <dbReference type="PROSITE" id="PS50035"/>
    </source>
</evidence>
<dbReference type="PANTHER" id="PTHR12586:SF1">
    <property type="entry name" value="CDP-DIACYLGLYCEROL--GLYCEROL-3-PHOSPHATE 3-PHOSPHATIDYLTRANSFERASE, MITOCHONDRIAL"/>
    <property type="match status" value="1"/>
</dbReference>
<dbReference type="PATRIC" id="fig|1365251.3.peg.48"/>
<dbReference type="EMBL" id="AUXZ01000001">
    <property type="protein sequence ID" value="KZN56538.1"/>
    <property type="molecule type" value="Genomic_DNA"/>
</dbReference>
<dbReference type="Gene3D" id="3.30.870.10">
    <property type="entry name" value="Endonuclease Chain A"/>
    <property type="match status" value="2"/>
</dbReference>
<evidence type="ECO:0000256" key="3">
    <source>
        <dbReference type="ARBA" id="ARBA00022679"/>
    </source>
</evidence>
<dbReference type="InterPro" id="IPR016270">
    <property type="entry name" value="PGS1"/>
</dbReference>
<keyword evidence="2" id="KW-0444">Lipid biosynthesis</keyword>
<dbReference type="SMART" id="SM00155">
    <property type="entry name" value="PLDc"/>
    <property type="match status" value="2"/>
</dbReference>
<dbReference type="PIRSF" id="PIRSF000850">
    <property type="entry name" value="Phospholipase_D_PSS"/>
    <property type="match status" value="1"/>
</dbReference>
<proteinExistence type="inferred from homology"/>